<keyword evidence="19" id="KW-1185">Reference proteome</keyword>
<keyword evidence="16" id="KW-0325">Glycoprotein</keyword>
<dbReference type="Proteomes" id="UP000092993">
    <property type="component" value="Unassembled WGS sequence"/>
</dbReference>
<evidence type="ECO:0000256" key="9">
    <source>
        <dbReference type="ARBA" id="ARBA00022801"/>
    </source>
</evidence>
<keyword evidence="9" id="KW-0378">Hydrolase</keyword>
<keyword evidence="13" id="KW-0072">Autophagy</keyword>
<comment type="similarity">
    <text evidence="4">Belongs to the AB hydrolase superfamily. Lipase family.</text>
</comment>
<dbReference type="PANTHER" id="PTHR47175">
    <property type="entry name" value="LIPASE ATG15-RELATED"/>
    <property type="match status" value="1"/>
</dbReference>
<dbReference type="AlphaFoldDB" id="A0A1C7MFR2"/>
<comment type="subcellular location">
    <subcellularLocation>
        <location evidence="3">Endosome</location>
        <location evidence="3">Multivesicular body membrane</location>
        <topology evidence="3">Single-pass type II membrane protein</topology>
    </subcellularLocation>
    <subcellularLocation>
        <location evidence="2">Prevacuolar compartment membrane</location>
        <topology evidence="2">Single-pass type II membrane protein</topology>
    </subcellularLocation>
</comment>
<evidence type="ECO:0000256" key="7">
    <source>
        <dbReference type="ARBA" id="ARBA00022692"/>
    </source>
</evidence>
<evidence type="ECO:0000256" key="16">
    <source>
        <dbReference type="ARBA" id="ARBA00023180"/>
    </source>
</evidence>
<reference evidence="18 19" key="1">
    <citation type="submission" date="2016-03" db="EMBL/GenBank/DDBJ databases">
        <title>Whole genome sequencing of Grifola frondosa 9006-11.</title>
        <authorList>
            <person name="Min B."/>
            <person name="Park H."/>
            <person name="Kim J.-G."/>
            <person name="Cho H."/>
            <person name="Oh Y.-L."/>
            <person name="Kong W.-S."/>
            <person name="Choi I.-G."/>
        </authorList>
    </citation>
    <scope>NUCLEOTIDE SEQUENCE [LARGE SCALE GENOMIC DNA]</scope>
    <source>
        <strain evidence="18 19">9006-11</strain>
    </source>
</reference>
<dbReference type="EC" id="3.1.1.3" evidence="6"/>
<dbReference type="SUPFAM" id="SSF53474">
    <property type="entry name" value="alpha/beta-Hydrolases"/>
    <property type="match status" value="1"/>
</dbReference>
<evidence type="ECO:0000256" key="17">
    <source>
        <dbReference type="ARBA" id="ARBA00029828"/>
    </source>
</evidence>
<evidence type="ECO:0000256" key="12">
    <source>
        <dbReference type="ARBA" id="ARBA00022989"/>
    </source>
</evidence>
<gene>
    <name evidence="18" type="primary">ATG15_2</name>
    <name evidence="18" type="ORF">A0H81_04939</name>
</gene>
<name>A0A1C7MFR2_GRIFR</name>
<evidence type="ECO:0000256" key="13">
    <source>
        <dbReference type="ARBA" id="ARBA00023006"/>
    </source>
</evidence>
<sequence>MLAKMTNNAYAEPWDKDWYDLGPDWNNTYPFGWGPDADGLRGHVFATPDNSTVMISIKGTSANWLFGGGGPTVGKDKLNDNLLFSCCCARVGPTWRTVCGCYQGGYKCDQNCVEQSLSEESVFYSVGTNLYNNVTYMYPDANIWIIGRTFLGGSLASLLGATFGTPVVTFEAPGENLAARRLHLPSPPSMQHITHVLHTADPIAMGTCNGVSSGCAIGGYAMETRCHLGKVLRYDTVSKLGWAVDIRKHGIKVVIDDLLSKDWNADEDGSEPQNKSVPDLVDEEDCMDCFKWEFGNFKDSSTASCGSSM</sequence>
<evidence type="ECO:0000256" key="14">
    <source>
        <dbReference type="ARBA" id="ARBA00023098"/>
    </source>
</evidence>
<evidence type="ECO:0000256" key="3">
    <source>
        <dbReference type="ARBA" id="ARBA00004343"/>
    </source>
</evidence>
<dbReference type="EMBL" id="LUGG01000004">
    <property type="protein sequence ID" value="OBZ75755.1"/>
    <property type="molecule type" value="Genomic_DNA"/>
</dbReference>
<keyword evidence="14" id="KW-0443">Lipid metabolism</keyword>
<dbReference type="GO" id="GO:0004620">
    <property type="term" value="F:phospholipase activity"/>
    <property type="evidence" value="ECO:0007669"/>
    <property type="project" value="TreeGrafter"/>
</dbReference>
<comment type="catalytic activity">
    <reaction evidence="1">
        <text>a triacylglycerol + H2O = a diacylglycerol + a fatty acid + H(+)</text>
        <dbReference type="Rhea" id="RHEA:12044"/>
        <dbReference type="ChEBI" id="CHEBI:15377"/>
        <dbReference type="ChEBI" id="CHEBI:15378"/>
        <dbReference type="ChEBI" id="CHEBI:17855"/>
        <dbReference type="ChEBI" id="CHEBI:18035"/>
        <dbReference type="ChEBI" id="CHEBI:28868"/>
        <dbReference type="EC" id="3.1.1.3"/>
    </reaction>
</comment>
<protein>
    <recommendedName>
        <fullName evidence="6">triacylglycerol lipase</fullName>
        <ecNumber evidence="6">3.1.1.3</ecNumber>
    </recommendedName>
    <alternativeName>
        <fullName evidence="17">Autophagy-related protein 15</fullName>
    </alternativeName>
</protein>
<evidence type="ECO:0000256" key="4">
    <source>
        <dbReference type="ARBA" id="ARBA00010701"/>
    </source>
</evidence>
<evidence type="ECO:0000256" key="2">
    <source>
        <dbReference type="ARBA" id="ARBA00004270"/>
    </source>
</evidence>
<dbReference type="PANTHER" id="PTHR47175:SF2">
    <property type="entry name" value="LIPASE ATG15-RELATED"/>
    <property type="match status" value="1"/>
</dbReference>
<evidence type="ECO:0000313" key="19">
    <source>
        <dbReference type="Proteomes" id="UP000092993"/>
    </source>
</evidence>
<evidence type="ECO:0000256" key="15">
    <source>
        <dbReference type="ARBA" id="ARBA00023136"/>
    </source>
</evidence>
<comment type="caution">
    <text evidence="18">The sequence shown here is derived from an EMBL/GenBank/DDBJ whole genome shotgun (WGS) entry which is preliminary data.</text>
</comment>
<dbReference type="GO" id="GO:0046461">
    <property type="term" value="P:neutral lipid catabolic process"/>
    <property type="evidence" value="ECO:0007669"/>
    <property type="project" value="TreeGrafter"/>
</dbReference>
<dbReference type="GO" id="GO:0005775">
    <property type="term" value="C:vacuolar lumen"/>
    <property type="evidence" value="ECO:0007669"/>
    <property type="project" value="TreeGrafter"/>
</dbReference>
<keyword evidence="7" id="KW-0812">Transmembrane</keyword>
<evidence type="ECO:0000256" key="8">
    <source>
        <dbReference type="ARBA" id="ARBA00022753"/>
    </source>
</evidence>
<dbReference type="GO" id="GO:0034496">
    <property type="term" value="P:multivesicular body membrane disassembly"/>
    <property type="evidence" value="ECO:0007669"/>
    <property type="project" value="TreeGrafter"/>
</dbReference>
<evidence type="ECO:0000256" key="11">
    <source>
        <dbReference type="ARBA" id="ARBA00022968"/>
    </source>
</evidence>
<dbReference type="STRING" id="5627.A0A1C7MFR2"/>
<evidence type="ECO:0000256" key="10">
    <source>
        <dbReference type="ARBA" id="ARBA00022963"/>
    </source>
</evidence>
<evidence type="ECO:0000256" key="6">
    <source>
        <dbReference type="ARBA" id="ARBA00013279"/>
    </source>
</evidence>
<dbReference type="GO" id="GO:0004806">
    <property type="term" value="F:triacylglycerol lipase activity"/>
    <property type="evidence" value="ECO:0007669"/>
    <property type="project" value="UniProtKB-EC"/>
</dbReference>
<keyword evidence="8" id="KW-0967">Endosome</keyword>
<dbReference type="GO" id="GO:0032585">
    <property type="term" value="C:multivesicular body membrane"/>
    <property type="evidence" value="ECO:0007669"/>
    <property type="project" value="UniProtKB-SubCell"/>
</dbReference>
<keyword evidence="15" id="KW-0472">Membrane</keyword>
<evidence type="ECO:0000256" key="5">
    <source>
        <dbReference type="ARBA" id="ARBA00011137"/>
    </source>
</evidence>
<dbReference type="InterPro" id="IPR029058">
    <property type="entry name" value="AB_hydrolase_fold"/>
</dbReference>
<keyword evidence="11" id="KW-0735">Signal-anchor</keyword>
<comment type="subunit">
    <text evidence="5">Binds to both phosphatidylinositol (PI) and phosphatidylinositol 3,5-bisphosphate (PIP2).</text>
</comment>
<accession>A0A1C7MFR2</accession>
<keyword evidence="12" id="KW-1133">Transmembrane helix</keyword>
<keyword evidence="10" id="KW-0442">Lipid degradation</keyword>
<proteinExistence type="inferred from homology"/>
<organism evidence="18 19">
    <name type="scientific">Grifola frondosa</name>
    <name type="common">Maitake</name>
    <name type="synonym">Polyporus frondosus</name>
    <dbReference type="NCBI Taxonomy" id="5627"/>
    <lineage>
        <taxon>Eukaryota</taxon>
        <taxon>Fungi</taxon>
        <taxon>Dikarya</taxon>
        <taxon>Basidiomycota</taxon>
        <taxon>Agaricomycotina</taxon>
        <taxon>Agaricomycetes</taxon>
        <taxon>Polyporales</taxon>
        <taxon>Grifolaceae</taxon>
        <taxon>Grifola</taxon>
    </lineage>
</organism>
<dbReference type="Gene3D" id="3.40.50.1820">
    <property type="entry name" value="alpha/beta hydrolase"/>
    <property type="match status" value="1"/>
</dbReference>
<dbReference type="OMA" id="YKCDQGC"/>
<dbReference type="GO" id="GO:0034727">
    <property type="term" value="P:piecemeal microautophagy of the nucleus"/>
    <property type="evidence" value="ECO:0007669"/>
    <property type="project" value="TreeGrafter"/>
</dbReference>
<dbReference type="InterPro" id="IPR050805">
    <property type="entry name" value="ATG15_Lipase"/>
</dbReference>
<dbReference type="GO" id="GO:0006660">
    <property type="term" value="P:phosphatidylserine catabolic process"/>
    <property type="evidence" value="ECO:0007669"/>
    <property type="project" value="TreeGrafter"/>
</dbReference>
<evidence type="ECO:0000313" key="18">
    <source>
        <dbReference type="EMBL" id="OBZ75755.1"/>
    </source>
</evidence>
<dbReference type="OrthoDB" id="58570at2759"/>
<evidence type="ECO:0000256" key="1">
    <source>
        <dbReference type="ARBA" id="ARBA00001024"/>
    </source>
</evidence>